<evidence type="ECO:0000313" key="3">
    <source>
        <dbReference type="Proteomes" id="UP001163046"/>
    </source>
</evidence>
<feature type="transmembrane region" description="Helical" evidence="1">
    <location>
        <begin position="427"/>
        <end position="445"/>
    </location>
</feature>
<feature type="transmembrane region" description="Helical" evidence="1">
    <location>
        <begin position="241"/>
        <end position="266"/>
    </location>
</feature>
<keyword evidence="1" id="KW-1133">Transmembrane helix</keyword>
<feature type="transmembrane region" description="Helical" evidence="1">
    <location>
        <begin position="343"/>
        <end position="364"/>
    </location>
</feature>
<keyword evidence="1" id="KW-0472">Membrane</keyword>
<name>A0A9X0CWA1_9CNID</name>
<dbReference type="EMBL" id="MU826371">
    <property type="protein sequence ID" value="KAJ7377895.1"/>
    <property type="molecule type" value="Genomic_DNA"/>
</dbReference>
<comment type="caution">
    <text evidence="2">The sequence shown here is derived from an EMBL/GenBank/DDBJ whole genome shotgun (WGS) entry which is preliminary data.</text>
</comment>
<feature type="transmembrane region" description="Helical" evidence="1">
    <location>
        <begin position="209"/>
        <end position="229"/>
    </location>
</feature>
<reference evidence="2" key="1">
    <citation type="submission" date="2023-01" db="EMBL/GenBank/DDBJ databases">
        <title>Genome assembly of the deep-sea coral Lophelia pertusa.</title>
        <authorList>
            <person name="Herrera S."/>
            <person name="Cordes E."/>
        </authorList>
    </citation>
    <scope>NUCLEOTIDE SEQUENCE</scope>
    <source>
        <strain evidence="2">USNM1676648</strain>
        <tissue evidence="2">Polyp</tissue>
    </source>
</reference>
<dbReference type="OrthoDB" id="5975044at2759"/>
<organism evidence="2 3">
    <name type="scientific">Desmophyllum pertusum</name>
    <dbReference type="NCBI Taxonomy" id="174260"/>
    <lineage>
        <taxon>Eukaryota</taxon>
        <taxon>Metazoa</taxon>
        <taxon>Cnidaria</taxon>
        <taxon>Anthozoa</taxon>
        <taxon>Hexacorallia</taxon>
        <taxon>Scleractinia</taxon>
        <taxon>Caryophylliina</taxon>
        <taxon>Caryophylliidae</taxon>
        <taxon>Desmophyllum</taxon>
    </lineage>
</organism>
<dbReference type="Proteomes" id="UP001163046">
    <property type="component" value="Unassembled WGS sequence"/>
</dbReference>
<protein>
    <submittedName>
        <fullName evidence="2">Uncharacterized protein</fullName>
    </submittedName>
</protein>
<evidence type="ECO:0000256" key="1">
    <source>
        <dbReference type="SAM" id="Phobius"/>
    </source>
</evidence>
<feature type="transmembrane region" description="Helical" evidence="1">
    <location>
        <begin position="110"/>
        <end position="131"/>
    </location>
</feature>
<sequence>MDTEHFDPNNLETHMATQATISRPLYSINDDGNIQNEISFQQSGRLSTEDANFDEESGLISDPQSDVTKPSLTLSCESGSGLYSNILSSGKLFTLITKATGLWNPRKKHFALLCAISVVLNILSLLAEILITSICGPFVDRCVTGSKPVTNVTNRGINVSIFTQSYLATFAFSDTVTYLLLIYTLCRIQQKLPSLCLASAQEKVTSREWLLINIMLVICSLAITVATVLEVSVVERSKIKMFAMYGVGILIVYVTAFTCCCVFVVLTCALASLADACFQEICNMGEGNLDDVTAIHQTLCRQLSSSSQALIPWFLPHWLLFGANCLVLFAFDSTHFSMLFQQLGRAPAIFVAVAFVLNFLVFLIPCVCASRVTWKCQDLLYKVTNMSSGDWSEGHPFRERANVNEFIFYAERSKCGFRIGKMNFGSSGTWISVFLGLLGLGVRALEYIK</sequence>
<keyword evidence="1" id="KW-0812">Transmembrane</keyword>
<dbReference type="AlphaFoldDB" id="A0A9X0CWA1"/>
<gene>
    <name evidence="2" type="ORF">OS493_025789</name>
</gene>
<feature type="transmembrane region" description="Helical" evidence="1">
    <location>
        <begin position="311"/>
        <end position="331"/>
    </location>
</feature>
<keyword evidence="3" id="KW-1185">Reference proteome</keyword>
<proteinExistence type="predicted"/>
<evidence type="ECO:0000313" key="2">
    <source>
        <dbReference type="EMBL" id="KAJ7377895.1"/>
    </source>
</evidence>
<accession>A0A9X0CWA1</accession>